<gene>
    <name evidence="1" type="ORF">PODLI_1B025268</name>
</gene>
<evidence type="ECO:0000313" key="1">
    <source>
        <dbReference type="EMBL" id="CAI7935067.1"/>
    </source>
</evidence>
<comment type="caution">
    <text evidence="1">The sequence shown here is derived from an EMBL/GenBank/DDBJ whole genome shotgun (WGS) entry which is preliminary data.</text>
</comment>
<reference evidence="1" key="1">
    <citation type="submission" date="2022-12" db="EMBL/GenBank/DDBJ databases">
        <authorList>
            <person name="Alioto T."/>
            <person name="Alioto T."/>
            <person name="Gomez Garrido J."/>
        </authorList>
    </citation>
    <scope>NUCLEOTIDE SEQUENCE</scope>
</reference>
<dbReference type="AlphaFoldDB" id="A0AA35QQN7"/>
<organism evidence="1 2">
    <name type="scientific">Podarcis lilfordi</name>
    <name type="common">Lilford's wall lizard</name>
    <dbReference type="NCBI Taxonomy" id="74358"/>
    <lineage>
        <taxon>Eukaryota</taxon>
        <taxon>Metazoa</taxon>
        <taxon>Chordata</taxon>
        <taxon>Craniata</taxon>
        <taxon>Vertebrata</taxon>
        <taxon>Euteleostomi</taxon>
        <taxon>Lepidosauria</taxon>
        <taxon>Squamata</taxon>
        <taxon>Bifurcata</taxon>
        <taxon>Unidentata</taxon>
        <taxon>Episquamata</taxon>
        <taxon>Laterata</taxon>
        <taxon>Lacertibaenia</taxon>
        <taxon>Lacertidae</taxon>
        <taxon>Podarcis</taxon>
    </lineage>
</organism>
<accession>A0AA35QQN7</accession>
<name>A0AA35QQN7_9SAUR</name>
<evidence type="ECO:0000313" key="2">
    <source>
        <dbReference type="Proteomes" id="UP001178461"/>
    </source>
</evidence>
<keyword evidence="2" id="KW-1185">Reference proteome</keyword>
<sequence length="211" mass="23602">MEAYTKLTDEIFLRILHSDEPNLKEARKFYITNLSPAPLSCRKCLAKACLSRCMVHEAPGEAISCYFSLQPRHNAETTSTTFFTKKNLWKSPHLLCQHKLTSHDATEGNILVAFLSCSHVQAAEKVHWRLGKACPSLSFPITWASCMKPPLSQTAQASNLLSSSIYPQHSLQRVDIGLYLQSGNRHALLTSETALHNRAINIKATDRALLQ</sequence>
<proteinExistence type="predicted"/>
<protein>
    <submittedName>
        <fullName evidence="1">Uncharacterized protein</fullName>
    </submittedName>
</protein>
<dbReference type="EMBL" id="CANTUW010000043">
    <property type="protein sequence ID" value="CAI7935067.1"/>
    <property type="molecule type" value="Genomic_DNA"/>
</dbReference>
<dbReference type="Proteomes" id="UP001178461">
    <property type="component" value="Unassembled WGS sequence"/>
</dbReference>